<dbReference type="Proteomes" id="UP000683511">
    <property type="component" value="Chromosome"/>
</dbReference>
<dbReference type="InterPro" id="IPR036465">
    <property type="entry name" value="vWFA_dom_sf"/>
</dbReference>
<dbReference type="PANTHER" id="PTHR10579:SF43">
    <property type="entry name" value="ZINC FINGER (C3HC4-TYPE RING FINGER) FAMILY PROTEIN"/>
    <property type="match status" value="1"/>
</dbReference>
<dbReference type="Gene3D" id="3.40.50.410">
    <property type="entry name" value="von Willebrand factor, type A domain"/>
    <property type="match status" value="1"/>
</dbReference>
<protein>
    <submittedName>
        <fullName evidence="2">von Willebrand factor type A</fullName>
    </submittedName>
</protein>
<sequence length="434" mass="46894">MKVQILSALNDPNIDAAQSSSQRQLAISISAIPGEFDQNLPLNLCLILDTSGSMYGEPMNIVIQAVEQLLDQLKPGDGVTPNVGDRISIVAFAGTAEVIIPNQIVQDIESIKAQLKDKLKAAGGTVIAEGLSLGITELMKGTKGAVSQAFLLTDGHGDEGLRIWKWQIGPSDDKRCLELAKKATKVNLTINTLGFGHDWNHDLLEDIADAGGGSLAYIEHPEQAVNQFGRLFRRIQSVGLTNAHLLLSLVPGVRLADLKPIAQVAPDTIELPFDVESSGSFVIRLGDLMREEERVVLANIYLGQLPEGKHVIGHIQVRYDDPAEDKQGLLSPLIPIYAHVTKTYHPTINPQVQQAILVLAKYRQTQLAEAKLQQGDRAGAATMLQTAAKTALQIGDTSAATVLQTSATRLQAGQELTSAERKKTRIVSKTVLRE</sequence>
<evidence type="ECO:0000313" key="2">
    <source>
        <dbReference type="EMBL" id="QXE25900.1"/>
    </source>
</evidence>
<organism evidence="2 3">
    <name type="scientific">Richelia sinica FACHB-800</name>
    <dbReference type="NCBI Taxonomy" id="1357546"/>
    <lineage>
        <taxon>Bacteria</taxon>
        <taxon>Bacillati</taxon>
        <taxon>Cyanobacteriota</taxon>
        <taxon>Cyanophyceae</taxon>
        <taxon>Nostocales</taxon>
        <taxon>Nostocaceae</taxon>
        <taxon>Richelia</taxon>
    </lineage>
</organism>
<name>A0A975TBW8_9NOST</name>
<dbReference type="InterPro" id="IPR002035">
    <property type="entry name" value="VWF_A"/>
</dbReference>
<dbReference type="PANTHER" id="PTHR10579">
    <property type="entry name" value="CALCIUM-ACTIVATED CHLORIDE CHANNEL REGULATOR"/>
    <property type="match status" value="1"/>
</dbReference>
<dbReference type="PROSITE" id="PS50234">
    <property type="entry name" value="VWFA"/>
    <property type="match status" value="1"/>
</dbReference>
<dbReference type="EMBL" id="CP021056">
    <property type="protein sequence ID" value="QXE25900.1"/>
    <property type="molecule type" value="Genomic_DNA"/>
</dbReference>
<evidence type="ECO:0000259" key="1">
    <source>
        <dbReference type="PROSITE" id="PS50234"/>
    </source>
</evidence>
<accession>A0A975TBW8</accession>
<dbReference type="RefSeq" id="WP_190604577.1">
    <property type="nucleotide sequence ID" value="NZ_CP021056.1"/>
</dbReference>
<dbReference type="Pfam" id="PF00092">
    <property type="entry name" value="VWA"/>
    <property type="match status" value="1"/>
</dbReference>
<dbReference type="KEGG" id="rsin:B6N60_04620"/>
<dbReference type="SMART" id="SM00327">
    <property type="entry name" value="VWA"/>
    <property type="match status" value="1"/>
</dbReference>
<dbReference type="SUPFAM" id="SSF53300">
    <property type="entry name" value="vWA-like"/>
    <property type="match status" value="1"/>
</dbReference>
<reference evidence="2" key="1">
    <citation type="submission" date="2017-04" db="EMBL/GenBank/DDBJ databases">
        <title>Genome deletions in a multicellular cyanobacterial endosymbiont for morphological adaptation in marine diatoms.</title>
        <authorList>
            <person name="Wang Y."/>
            <person name="Gao H."/>
            <person name="Li R."/>
            <person name="Xu X."/>
        </authorList>
    </citation>
    <scope>NUCLEOTIDE SEQUENCE</scope>
    <source>
        <strain evidence="2">FACHB 800</strain>
    </source>
</reference>
<dbReference type="AlphaFoldDB" id="A0A975TBW8"/>
<keyword evidence="3" id="KW-1185">Reference proteome</keyword>
<dbReference type="InterPro" id="IPR051266">
    <property type="entry name" value="CLCR"/>
</dbReference>
<proteinExistence type="predicted"/>
<gene>
    <name evidence="2" type="ORF">B6N60_04620</name>
</gene>
<feature type="domain" description="VWFA" evidence="1">
    <location>
        <begin position="43"/>
        <end position="235"/>
    </location>
</feature>
<evidence type="ECO:0000313" key="3">
    <source>
        <dbReference type="Proteomes" id="UP000683511"/>
    </source>
</evidence>